<keyword evidence="2" id="KW-1185">Reference proteome</keyword>
<dbReference type="EMBL" id="JBBKAJ010000022">
    <property type="protein sequence ID" value="MEJ8635106.1"/>
    <property type="molecule type" value="Genomic_DNA"/>
</dbReference>
<reference evidence="1" key="1">
    <citation type="submission" date="2024-03" db="EMBL/GenBank/DDBJ databases">
        <title>Novel Streptomyces species of biotechnological and ecological value are a feature of Machair soil.</title>
        <authorList>
            <person name="Prole J.R."/>
            <person name="Goodfellow M."/>
            <person name="Allenby N."/>
            <person name="Ward A.C."/>
        </authorList>
    </citation>
    <scope>NUCLEOTIDE SEQUENCE</scope>
    <source>
        <strain evidence="1">MS2.AVA.5</strain>
    </source>
</reference>
<proteinExistence type="predicted"/>
<evidence type="ECO:0000313" key="1">
    <source>
        <dbReference type="EMBL" id="MEJ8635106.1"/>
    </source>
</evidence>
<gene>
    <name evidence="1" type="ORF">WKI67_17110</name>
</gene>
<protein>
    <submittedName>
        <fullName evidence="1">Uncharacterized protein</fullName>
    </submittedName>
</protein>
<accession>A0ACC6PUP4</accession>
<sequence length="201" mass="20661">MSRRRLAIAGAVALVLAAGGGTAIAVDRAASPAAPATAQNGPSPAAAAAQPRAKSPSATGPRVVRPYQPVDIGRGAKMGLLPEGRQNYVVSYDDFAADVEEARKYPGSSIRPDSLSGGIGTEGDDILFTGAYRTDTVPARTTVRIGKGPETEAAMLRLPGRPGWGTYYLDRPGAGPWREPVTVTAYDGAGAVLATLTFGPK</sequence>
<organism evidence="1 2">
    <name type="scientific">Streptomyces achmelvichensis</name>
    <dbReference type="NCBI Taxonomy" id="3134111"/>
    <lineage>
        <taxon>Bacteria</taxon>
        <taxon>Bacillati</taxon>
        <taxon>Actinomycetota</taxon>
        <taxon>Actinomycetes</taxon>
        <taxon>Kitasatosporales</taxon>
        <taxon>Streptomycetaceae</taxon>
        <taxon>Streptomyces</taxon>
    </lineage>
</organism>
<name>A0ACC6PUP4_9ACTN</name>
<comment type="caution">
    <text evidence="1">The sequence shown here is derived from an EMBL/GenBank/DDBJ whole genome shotgun (WGS) entry which is preliminary data.</text>
</comment>
<evidence type="ECO:0000313" key="2">
    <source>
        <dbReference type="Proteomes" id="UP001377168"/>
    </source>
</evidence>
<dbReference type="Proteomes" id="UP001377168">
    <property type="component" value="Unassembled WGS sequence"/>
</dbReference>